<dbReference type="PANTHER" id="PTHR47186:SF13">
    <property type="entry name" value="DISEASE RESISTANCE PROTEIN RGA3"/>
    <property type="match status" value="1"/>
</dbReference>
<reference evidence="3" key="1">
    <citation type="submission" date="2022-04" db="EMBL/GenBank/DDBJ databases">
        <title>Carnegiea gigantea Genome sequencing and assembly v2.</title>
        <authorList>
            <person name="Copetti D."/>
            <person name="Sanderson M.J."/>
            <person name="Burquez A."/>
            <person name="Wojciechowski M.F."/>
        </authorList>
    </citation>
    <scope>NUCLEOTIDE SEQUENCE</scope>
    <source>
        <strain evidence="3">SGP5-SGP5p</strain>
        <tissue evidence="3">Aerial part</tissue>
    </source>
</reference>
<dbReference type="Proteomes" id="UP001153076">
    <property type="component" value="Unassembled WGS sequence"/>
</dbReference>
<evidence type="ECO:0000313" key="4">
    <source>
        <dbReference type="Proteomes" id="UP001153076"/>
    </source>
</evidence>
<dbReference type="InterPro" id="IPR032675">
    <property type="entry name" value="LRR_dom_sf"/>
</dbReference>
<keyword evidence="1" id="KW-0677">Repeat</keyword>
<accession>A0A9Q1GST8</accession>
<dbReference type="OrthoDB" id="5279713at2759"/>
<name>A0A9Q1GST8_9CARY</name>
<evidence type="ECO:0000256" key="1">
    <source>
        <dbReference type="ARBA" id="ARBA00022737"/>
    </source>
</evidence>
<dbReference type="EMBL" id="JAKOGI010001814">
    <property type="protein sequence ID" value="KAJ8423968.1"/>
    <property type="molecule type" value="Genomic_DNA"/>
</dbReference>
<dbReference type="AlphaFoldDB" id="A0A9Q1GST8"/>
<dbReference type="PANTHER" id="PTHR47186">
    <property type="entry name" value="LEUCINE-RICH REPEAT-CONTAINING PROTEIN 57"/>
    <property type="match status" value="1"/>
</dbReference>
<evidence type="ECO:0000313" key="3">
    <source>
        <dbReference type="EMBL" id="KAJ8423968.1"/>
    </source>
</evidence>
<protein>
    <recommendedName>
        <fullName evidence="2">Disease resistance R13L4/SHOC-2-like LRR domain-containing protein</fullName>
    </recommendedName>
</protein>
<dbReference type="InterPro" id="IPR055414">
    <property type="entry name" value="LRR_R13L4/SHOC2-like"/>
</dbReference>
<comment type="caution">
    <text evidence="3">The sequence shown here is derived from an EMBL/GenBank/DDBJ whole genome shotgun (WGS) entry which is preliminary data.</text>
</comment>
<keyword evidence="4" id="KW-1185">Reference proteome</keyword>
<dbReference type="Gene3D" id="3.80.10.10">
    <property type="entry name" value="Ribonuclease Inhibitor"/>
    <property type="match status" value="3"/>
</dbReference>
<gene>
    <name evidence="3" type="ORF">Cgig2_008587</name>
</gene>
<organism evidence="3 4">
    <name type="scientific">Carnegiea gigantea</name>
    <dbReference type="NCBI Taxonomy" id="171969"/>
    <lineage>
        <taxon>Eukaryota</taxon>
        <taxon>Viridiplantae</taxon>
        <taxon>Streptophyta</taxon>
        <taxon>Embryophyta</taxon>
        <taxon>Tracheophyta</taxon>
        <taxon>Spermatophyta</taxon>
        <taxon>Magnoliopsida</taxon>
        <taxon>eudicotyledons</taxon>
        <taxon>Gunneridae</taxon>
        <taxon>Pentapetalae</taxon>
        <taxon>Caryophyllales</taxon>
        <taxon>Cactineae</taxon>
        <taxon>Cactaceae</taxon>
        <taxon>Cactoideae</taxon>
        <taxon>Echinocereeae</taxon>
        <taxon>Carnegiea</taxon>
    </lineage>
</organism>
<dbReference type="Pfam" id="PF23598">
    <property type="entry name" value="LRR_14"/>
    <property type="match status" value="1"/>
</dbReference>
<sequence length="522" mass="59866">MHDLMHDVAQEVAGKEIVVANSTTGSLDQRVQFRRIYFEGNPSDCANRFISTAQIRTYLQGGNSWGFQFPLSMQLKKWMNLRALHLRLTKLESLPNDIGKLLHLRYLDVSESGLEMPPESLTKLVNLQTLHLNGLDKLRELPRDLARLVKLRVLGIAHYRSLNYMPDNMNRMTDLNTLPMCVVAKDDSSMKQQLEDLGAFNKLKRSLEIRIDKKFVHKKEINSKGGGYISNKKHLNHIEIMWLCDDEDENESANEEGGTDNAEDLLEDLQPHNNLKWLRIWQYKGTKIPRWGIKNNLTTCLPNLVYICISRCSGLQSLAWPGKLQFLKSLEVRDSGNIKYIEDRIFGWSDSSTSSHGAAIEVTQQESSLFFPSLESLCSWMLPKVKGWWRGFSTSGLVMEDDEIAACKLWRRIRRGRGYAMETLGQCLRFLTLGKLPKVDDLPKGMCYLTALQSLKIDCCLLKDLPEWIGCLSSLQSLRIEYCEHLKLLLKALRKLTSLQQLELYGCNRIIEKRCQNPNGED</sequence>
<proteinExistence type="predicted"/>
<evidence type="ECO:0000259" key="2">
    <source>
        <dbReference type="Pfam" id="PF23598"/>
    </source>
</evidence>
<dbReference type="SUPFAM" id="SSF52058">
    <property type="entry name" value="L domain-like"/>
    <property type="match status" value="1"/>
</dbReference>
<feature type="domain" description="Disease resistance R13L4/SHOC-2-like LRR" evidence="2">
    <location>
        <begin position="73"/>
        <end position="349"/>
    </location>
</feature>